<evidence type="ECO:0000256" key="7">
    <source>
        <dbReference type="SAM" id="SignalP"/>
    </source>
</evidence>
<accession>A0A1M6K4F6</accession>
<gene>
    <name evidence="9" type="ORF">DXA68_14440</name>
    <name evidence="10" type="ORF">SAMN05444350_13425</name>
</gene>
<dbReference type="Gene3D" id="3.20.20.80">
    <property type="entry name" value="Glycosidases"/>
    <property type="match status" value="1"/>
</dbReference>
<sequence length="375" mass="42353">MKKILITSIAILFSLSACHDDDYITGLRSPGNEDDSSEMAERVEGRVAISYVTYYGTTIPNPTYLTHINYAFAELYFKDGKYEKFDLQGNRARFDQIKKLKEKYNHLKITLSFTNTVSNPDNTIHGGFSALCKSPEMRKKFAEDCKAFVKEEGIDGIDIDWEFPGMTFGSNAFDAEVDVDNFTLLMKDLRETLNKSTELTYAGYCMNVREGAEGGRKYIDAAAVAPYVDFINIMTYDMADAPGHQSAISRPDLYWDCQRSINDYAKAGVPYNKLVLGIPFYGRNNFASGGAINYRDILKLNKDEGYIIDNWDDTGKVPYVSKNGQFYCGYDNPQSIAIKGEWILGLGMKGMMCWDYEGDDDNGTLRRAVWNAVMQ</sequence>
<dbReference type="InterPro" id="IPR050314">
    <property type="entry name" value="Glycosyl_Hydrlase_18"/>
</dbReference>
<feature type="domain" description="GH18" evidence="8">
    <location>
        <begin position="37"/>
        <end position="375"/>
    </location>
</feature>
<evidence type="ECO:0000256" key="4">
    <source>
        <dbReference type="ARBA" id="ARBA00023295"/>
    </source>
</evidence>
<reference evidence="10" key="2">
    <citation type="submission" date="2016-11" db="EMBL/GenBank/DDBJ databases">
        <authorList>
            <person name="Jaros S."/>
            <person name="Januszkiewicz K."/>
            <person name="Wedrychowicz H."/>
        </authorList>
    </citation>
    <scope>NUCLEOTIDE SEQUENCE [LARGE SCALE GENOMIC DNA]</scope>
    <source>
        <strain evidence="10">DSM 26884</strain>
    </source>
</reference>
<evidence type="ECO:0000313" key="9">
    <source>
        <dbReference type="EMBL" id="RGX77633.1"/>
    </source>
</evidence>
<evidence type="ECO:0000256" key="6">
    <source>
        <dbReference type="RuleBase" id="RU004453"/>
    </source>
</evidence>
<dbReference type="EC" id="3.2.1.14" evidence="2"/>
<dbReference type="PROSITE" id="PS51257">
    <property type="entry name" value="PROKAR_LIPOPROTEIN"/>
    <property type="match status" value="1"/>
</dbReference>
<dbReference type="PANTHER" id="PTHR11177">
    <property type="entry name" value="CHITINASE"/>
    <property type="match status" value="1"/>
</dbReference>
<dbReference type="InterPro" id="IPR011583">
    <property type="entry name" value="Chitinase_II/V-like_cat"/>
</dbReference>
<evidence type="ECO:0000256" key="1">
    <source>
        <dbReference type="ARBA" id="ARBA00000822"/>
    </source>
</evidence>
<name>A0A1M6K4F6_9BACE</name>
<organism evidence="10 11">
    <name type="scientific">Bacteroides stercorirosoris</name>
    <dbReference type="NCBI Taxonomy" id="871324"/>
    <lineage>
        <taxon>Bacteria</taxon>
        <taxon>Pseudomonadati</taxon>
        <taxon>Bacteroidota</taxon>
        <taxon>Bacteroidia</taxon>
        <taxon>Bacteroidales</taxon>
        <taxon>Bacteroidaceae</taxon>
        <taxon>Bacteroides</taxon>
    </lineage>
</organism>
<evidence type="ECO:0000313" key="11">
    <source>
        <dbReference type="Proteomes" id="UP000184192"/>
    </source>
</evidence>
<dbReference type="GO" id="GO:0008843">
    <property type="term" value="F:endochitinase activity"/>
    <property type="evidence" value="ECO:0007669"/>
    <property type="project" value="UniProtKB-EC"/>
</dbReference>
<dbReference type="GO" id="GO:0005975">
    <property type="term" value="P:carbohydrate metabolic process"/>
    <property type="evidence" value="ECO:0007669"/>
    <property type="project" value="InterPro"/>
</dbReference>
<evidence type="ECO:0000313" key="12">
    <source>
        <dbReference type="Proteomes" id="UP000286075"/>
    </source>
</evidence>
<reference evidence="11" key="1">
    <citation type="submission" date="2016-11" db="EMBL/GenBank/DDBJ databases">
        <authorList>
            <person name="Varghese N."/>
            <person name="Submissions S."/>
        </authorList>
    </citation>
    <scope>NUCLEOTIDE SEQUENCE [LARGE SCALE GENOMIC DNA]</scope>
    <source>
        <strain evidence="11">DSM 26884</strain>
    </source>
</reference>
<reference evidence="9 12" key="3">
    <citation type="submission" date="2018-08" db="EMBL/GenBank/DDBJ databases">
        <title>A genome reference for cultivated species of the human gut microbiota.</title>
        <authorList>
            <person name="Zou Y."/>
            <person name="Xue W."/>
            <person name="Luo G."/>
        </authorList>
    </citation>
    <scope>NUCLEOTIDE SEQUENCE [LARGE SCALE GENOMIC DNA]</scope>
    <source>
        <strain evidence="9 12">OF03-9BH</strain>
    </source>
</reference>
<dbReference type="EMBL" id="FQZN01000034">
    <property type="protein sequence ID" value="SHJ53864.1"/>
    <property type="molecule type" value="Genomic_DNA"/>
</dbReference>
<dbReference type="AlphaFoldDB" id="A0A1M6K4F6"/>
<keyword evidence="11" id="KW-1185">Reference proteome</keyword>
<dbReference type="EMBL" id="QSCF01000024">
    <property type="protein sequence ID" value="RGX77633.1"/>
    <property type="molecule type" value="Genomic_DNA"/>
</dbReference>
<keyword evidence="4 5" id="KW-0326">Glycosidase</keyword>
<dbReference type="Proteomes" id="UP000286075">
    <property type="component" value="Unassembled WGS sequence"/>
</dbReference>
<keyword evidence="7" id="KW-0732">Signal</keyword>
<dbReference type="InterPro" id="IPR001223">
    <property type="entry name" value="Glyco_hydro18_cat"/>
</dbReference>
<dbReference type="OrthoDB" id="9775889at2"/>
<dbReference type="PANTHER" id="PTHR11177:SF317">
    <property type="entry name" value="CHITINASE 12-RELATED"/>
    <property type="match status" value="1"/>
</dbReference>
<dbReference type="PROSITE" id="PS01095">
    <property type="entry name" value="GH18_1"/>
    <property type="match status" value="1"/>
</dbReference>
<dbReference type="Proteomes" id="UP000184192">
    <property type="component" value="Unassembled WGS sequence"/>
</dbReference>
<dbReference type="SUPFAM" id="SSF51445">
    <property type="entry name" value="(Trans)glycosidases"/>
    <property type="match status" value="1"/>
</dbReference>
<evidence type="ECO:0000259" key="8">
    <source>
        <dbReference type="PROSITE" id="PS51910"/>
    </source>
</evidence>
<feature type="signal peptide" evidence="7">
    <location>
        <begin position="1"/>
        <end position="19"/>
    </location>
</feature>
<protein>
    <recommendedName>
        <fullName evidence="2">chitinase</fullName>
        <ecNumber evidence="2">3.2.1.14</ecNumber>
    </recommendedName>
</protein>
<comment type="similarity">
    <text evidence="6">Belongs to the glycosyl hydrolase 18 family.</text>
</comment>
<dbReference type="GeneID" id="92714166"/>
<proteinExistence type="inferred from homology"/>
<dbReference type="Pfam" id="PF00704">
    <property type="entry name" value="Glyco_hydro_18"/>
    <property type="match status" value="1"/>
</dbReference>
<dbReference type="InterPro" id="IPR017853">
    <property type="entry name" value="GH"/>
</dbReference>
<feature type="chain" id="PRO_5044562624" description="chitinase" evidence="7">
    <location>
        <begin position="20"/>
        <end position="375"/>
    </location>
</feature>
<evidence type="ECO:0000313" key="10">
    <source>
        <dbReference type="EMBL" id="SHJ53864.1"/>
    </source>
</evidence>
<keyword evidence="3 5" id="KW-0378">Hydrolase</keyword>
<dbReference type="RefSeq" id="WP_073314666.1">
    <property type="nucleotide sequence ID" value="NZ_CABMFG010000024.1"/>
</dbReference>
<dbReference type="PROSITE" id="PS51910">
    <property type="entry name" value="GH18_2"/>
    <property type="match status" value="1"/>
</dbReference>
<dbReference type="InterPro" id="IPR001579">
    <property type="entry name" value="Glyco_hydro_18_chit_AS"/>
</dbReference>
<evidence type="ECO:0000256" key="3">
    <source>
        <dbReference type="ARBA" id="ARBA00022801"/>
    </source>
</evidence>
<evidence type="ECO:0000256" key="5">
    <source>
        <dbReference type="RuleBase" id="RU000489"/>
    </source>
</evidence>
<dbReference type="GO" id="GO:0008061">
    <property type="term" value="F:chitin binding"/>
    <property type="evidence" value="ECO:0007669"/>
    <property type="project" value="InterPro"/>
</dbReference>
<comment type="catalytic activity">
    <reaction evidence="1">
        <text>Random endo-hydrolysis of N-acetyl-beta-D-glucosaminide (1-&gt;4)-beta-linkages in chitin and chitodextrins.</text>
        <dbReference type="EC" id="3.2.1.14"/>
    </reaction>
</comment>
<dbReference type="eggNOG" id="COG3325">
    <property type="taxonomic scope" value="Bacteria"/>
</dbReference>
<dbReference type="SMART" id="SM00636">
    <property type="entry name" value="Glyco_18"/>
    <property type="match status" value="1"/>
</dbReference>
<evidence type="ECO:0000256" key="2">
    <source>
        <dbReference type="ARBA" id="ARBA00012729"/>
    </source>
</evidence>